<keyword evidence="9" id="KW-0460">Magnesium</keyword>
<evidence type="ECO:0000256" key="12">
    <source>
        <dbReference type="ARBA" id="ARBA00047281"/>
    </source>
</evidence>
<evidence type="ECO:0000256" key="10">
    <source>
        <dbReference type="ARBA" id="ARBA00023134"/>
    </source>
</evidence>
<protein>
    <recommendedName>
        <fullName evidence="3">tRNA(His) guanylyltransferase</fullName>
        <ecNumber evidence="3">2.7.7.79</ecNumber>
    </recommendedName>
    <alternativeName>
        <fullName evidence="11">tRNA-histidine guanylyltransferase</fullName>
    </alternativeName>
</protein>
<dbReference type="OrthoDB" id="62560at2759"/>
<evidence type="ECO:0000256" key="7">
    <source>
        <dbReference type="ARBA" id="ARBA00022723"/>
    </source>
</evidence>
<dbReference type="Pfam" id="PF04446">
    <property type="entry name" value="Thg1"/>
    <property type="match status" value="1"/>
</dbReference>
<dbReference type="InterPro" id="IPR038469">
    <property type="entry name" value="tRNAHis_GuaTrfase_Thg1_sf"/>
</dbReference>
<dbReference type="FunFam" id="3.30.70.3000:FF:000001">
    <property type="entry name" value="tRNA(His) guanylyltransferase"/>
    <property type="match status" value="1"/>
</dbReference>
<comment type="catalytic activity">
    <reaction evidence="12">
        <text>a 5'-end ribonucleotide-tRNA(His) + GTP + ATP + H2O = a 5'-end phospho-guanosine-ribonucleotide-tRNA(His) + AMP + 2 diphosphate + H(+)</text>
        <dbReference type="Rhea" id="RHEA:54564"/>
        <dbReference type="Rhea" id="RHEA-COMP:14193"/>
        <dbReference type="Rhea" id="RHEA-COMP:14917"/>
        <dbReference type="ChEBI" id="CHEBI:15377"/>
        <dbReference type="ChEBI" id="CHEBI:15378"/>
        <dbReference type="ChEBI" id="CHEBI:30616"/>
        <dbReference type="ChEBI" id="CHEBI:33019"/>
        <dbReference type="ChEBI" id="CHEBI:37565"/>
        <dbReference type="ChEBI" id="CHEBI:138282"/>
        <dbReference type="ChEBI" id="CHEBI:141847"/>
        <dbReference type="ChEBI" id="CHEBI:456215"/>
        <dbReference type="EC" id="2.7.7.79"/>
    </reaction>
</comment>
<comment type="cofactor">
    <cofactor evidence="1">
        <name>Mg(2+)</name>
        <dbReference type="ChEBI" id="CHEBI:18420"/>
    </cofactor>
</comment>
<evidence type="ECO:0000256" key="13">
    <source>
        <dbReference type="SAM" id="MobiDB-lite"/>
    </source>
</evidence>
<dbReference type="InterPro" id="IPR024956">
    <property type="entry name" value="tRNAHis_GuaTrfase_cat"/>
</dbReference>
<evidence type="ECO:0000256" key="6">
    <source>
        <dbReference type="ARBA" id="ARBA00022695"/>
    </source>
</evidence>
<gene>
    <name evidence="16" type="ORF">BU14_0215s0034</name>
</gene>
<dbReference type="Gene3D" id="3.30.70.3000">
    <property type="match status" value="1"/>
</dbReference>
<feature type="region of interest" description="Disordered" evidence="13">
    <location>
        <begin position="425"/>
        <end position="449"/>
    </location>
</feature>
<keyword evidence="5" id="KW-0819">tRNA processing</keyword>
<dbReference type="Pfam" id="PF14413">
    <property type="entry name" value="Thg1C"/>
    <property type="match status" value="1"/>
</dbReference>
<keyword evidence="4" id="KW-0808">Transferase</keyword>
<evidence type="ECO:0000259" key="14">
    <source>
        <dbReference type="Pfam" id="PF04446"/>
    </source>
</evidence>
<keyword evidence="6" id="KW-0548">Nucleotidyltransferase</keyword>
<evidence type="ECO:0000313" key="16">
    <source>
        <dbReference type="EMBL" id="OSX75973.1"/>
    </source>
</evidence>
<dbReference type="EMBL" id="KV918885">
    <property type="protein sequence ID" value="OSX75973.1"/>
    <property type="molecule type" value="Genomic_DNA"/>
</dbReference>
<dbReference type="InterPro" id="IPR007537">
    <property type="entry name" value="tRNAHis_GuaTrfase_Thg1"/>
</dbReference>
<feature type="compositionally biased region" description="Basic residues" evidence="13">
    <location>
        <begin position="259"/>
        <end position="272"/>
    </location>
</feature>
<evidence type="ECO:0000256" key="9">
    <source>
        <dbReference type="ARBA" id="ARBA00022842"/>
    </source>
</evidence>
<dbReference type="AlphaFoldDB" id="A0A1X6P5Q2"/>
<evidence type="ECO:0000256" key="5">
    <source>
        <dbReference type="ARBA" id="ARBA00022694"/>
    </source>
</evidence>
<dbReference type="GO" id="GO:0008193">
    <property type="term" value="F:tRNA guanylyltransferase activity"/>
    <property type="evidence" value="ECO:0007669"/>
    <property type="project" value="UniProtKB-EC"/>
</dbReference>
<evidence type="ECO:0000256" key="2">
    <source>
        <dbReference type="ARBA" id="ARBA00010113"/>
    </source>
</evidence>
<feature type="domain" description="tRNAHis guanylyltransferase catalytic" evidence="14">
    <location>
        <begin position="6"/>
        <end position="136"/>
    </location>
</feature>
<name>A0A1X6P5Q2_PORUM</name>
<dbReference type="PANTHER" id="PTHR12729">
    <property type="entry name" value="TRNA(HIS) GUANYLYLTRANSFERASE-RELATED"/>
    <property type="match status" value="1"/>
</dbReference>
<evidence type="ECO:0000259" key="15">
    <source>
        <dbReference type="Pfam" id="PF14413"/>
    </source>
</evidence>
<evidence type="ECO:0000256" key="11">
    <source>
        <dbReference type="ARBA" id="ARBA00032480"/>
    </source>
</evidence>
<keyword evidence="8" id="KW-0547">Nucleotide-binding</keyword>
<organism evidence="16 17">
    <name type="scientific">Porphyra umbilicalis</name>
    <name type="common">Purple laver</name>
    <name type="synonym">Red alga</name>
    <dbReference type="NCBI Taxonomy" id="2786"/>
    <lineage>
        <taxon>Eukaryota</taxon>
        <taxon>Rhodophyta</taxon>
        <taxon>Bangiophyceae</taxon>
        <taxon>Bangiales</taxon>
        <taxon>Bangiaceae</taxon>
        <taxon>Porphyra</taxon>
    </lineage>
</organism>
<keyword evidence="10" id="KW-0342">GTP-binding</keyword>
<feature type="compositionally biased region" description="Gly residues" evidence="13">
    <location>
        <begin position="304"/>
        <end position="314"/>
    </location>
</feature>
<dbReference type="GO" id="GO:0005525">
    <property type="term" value="F:GTP binding"/>
    <property type="evidence" value="ECO:0007669"/>
    <property type="project" value="UniProtKB-KW"/>
</dbReference>
<evidence type="ECO:0000256" key="4">
    <source>
        <dbReference type="ARBA" id="ARBA00022679"/>
    </source>
</evidence>
<dbReference type="EC" id="2.7.7.79" evidence="3"/>
<evidence type="ECO:0000313" key="17">
    <source>
        <dbReference type="Proteomes" id="UP000218209"/>
    </source>
</evidence>
<evidence type="ECO:0000256" key="3">
    <source>
        <dbReference type="ARBA" id="ARBA00012511"/>
    </source>
</evidence>
<feature type="region of interest" description="Disordered" evidence="13">
    <location>
        <begin position="242"/>
        <end position="328"/>
    </location>
</feature>
<dbReference type="GO" id="GO:0006400">
    <property type="term" value="P:tRNA modification"/>
    <property type="evidence" value="ECO:0007669"/>
    <property type="project" value="InterPro"/>
</dbReference>
<dbReference type="GO" id="GO:0000287">
    <property type="term" value="F:magnesium ion binding"/>
    <property type="evidence" value="ECO:0007669"/>
    <property type="project" value="InterPro"/>
</dbReference>
<keyword evidence="7" id="KW-0479">Metal-binding</keyword>
<evidence type="ECO:0000256" key="1">
    <source>
        <dbReference type="ARBA" id="ARBA00001946"/>
    </source>
</evidence>
<dbReference type="Proteomes" id="UP000218209">
    <property type="component" value="Unassembled WGS sequence"/>
</dbReference>
<sequence>MACSKYEYVKHFELSDALLPSAWIVVRLDGRSFHAFTSTHGFTKPNDALGLHLMNAAAVALMTAFPDVVLGFGASDEFSFLLPPSTTLFRRRAAKLVSVFTSTFTAAYVMGWGAHMGAGRPLRAAPVFDGRAVVYPTPAVVRDYFAWRQADVHVNNTYNAAFWALVERGGVPRPAAERALAGTDVAAKNELLWSRFGINYNAMPAMFRKGSVVSRVPVAGGDEGGGGAAATANLRLPTGGGPHQRMAMGRAKGGAVKSCRQRRGQPPYRRHSREPPRRVPPWRVPPRRCAAAAATGRRRDRRGGGGGGGGGGGAAAWRRGVRRRAPRTATAVGAVRVAVAPAAAATGVAGAAACRGGGSARTGGAVARARGGIAGGGGVASRAAVAALAPRQTPTWSWSCLRPPRRPPRLRWSARQPLASHFRGVDRAAATSSLRPRRRSRMGGGCQWPSARRRILGAPALPPLHAAPVTAGPKNVRGGTPAQAVGMGALSAATGGGRRGSSRRTAHVVPTVAAAPVVTGGGRVPCAQRVGRAPAAAKNRGGATRGYRRAAGYRPRPLLPPAADGGAVGGAVPPPPCRPAARAWRSGAARAAPLHVGHKWPAPSSTVPTRPAIT</sequence>
<dbReference type="InterPro" id="IPR025845">
    <property type="entry name" value="Thg1_C_dom"/>
</dbReference>
<reference evidence="16 17" key="1">
    <citation type="submission" date="2017-03" db="EMBL/GenBank/DDBJ databases">
        <title>WGS assembly of Porphyra umbilicalis.</title>
        <authorList>
            <person name="Brawley S.H."/>
            <person name="Blouin N.A."/>
            <person name="Ficko-Blean E."/>
            <person name="Wheeler G.L."/>
            <person name="Lohr M."/>
            <person name="Goodson H.V."/>
            <person name="Jenkins J.W."/>
            <person name="Blaby-Haas C.E."/>
            <person name="Helliwell K.E."/>
            <person name="Chan C."/>
            <person name="Marriage T."/>
            <person name="Bhattacharya D."/>
            <person name="Klein A.S."/>
            <person name="Badis Y."/>
            <person name="Brodie J."/>
            <person name="Cao Y."/>
            <person name="Collen J."/>
            <person name="Dittami S.M."/>
            <person name="Gachon C.M."/>
            <person name="Green B.R."/>
            <person name="Karpowicz S."/>
            <person name="Kim J.W."/>
            <person name="Kudahl U."/>
            <person name="Lin S."/>
            <person name="Michel G."/>
            <person name="Mittag M."/>
            <person name="Olson B.J."/>
            <person name="Pangilinan J."/>
            <person name="Peng Y."/>
            <person name="Qiu H."/>
            <person name="Shu S."/>
            <person name="Singer J.T."/>
            <person name="Smith A.G."/>
            <person name="Sprecher B.N."/>
            <person name="Wagner V."/>
            <person name="Wang W."/>
            <person name="Wang Z.-Y."/>
            <person name="Yan J."/>
            <person name="Yarish C."/>
            <person name="Zoeuner-Riek S."/>
            <person name="Zhuang Y."/>
            <person name="Zou Y."/>
            <person name="Lindquist E.A."/>
            <person name="Grimwood J."/>
            <person name="Barry K."/>
            <person name="Rokhsar D.S."/>
            <person name="Schmutz J."/>
            <person name="Stiller J.W."/>
            <person name="Grossman A.R."/>
            <person name="Prochnik S.E."/>
        </authorList>
    </citation>
    <scope>NUCLEOTIDE SEQUENCE [LARGE SCALE GENOMIC DNA]</scope>
    <source>
        <strain evidence="16">4086291</strain>
    </source>
</reference>
<evidence type="ECO:0000256" key="8">
    <source>
        <dbReference type="ARBA" id="ARBA00022741"/>
    </source>
</evidence>
<feature type="domain" description="Thg1 C-terminal" evidence="15">
    <location>
        <begin position="140"/>
        <end position="216"/>
    </location>
</feature>
<comment type="similarity">
    <text evidence="2">Belongs to the tRNA(His) guanylyltransferase family.</text>
</comment>
<accession>A0A1X6P5Q2</accession>
<proteinExistence type="inferred from homology"/>
<keyword evidence="17" id="KW-1185">Reference proteome</keyword>
<dbReference type="PANTHER" id="PTHR12729:SF6">
    <property type="entry name" value="TRNA(HIS) GUANYLYLTRANSFERASE-RELATED"/>
    <property type="match status" value="1"/>
</dbReference>